<feature type="region of interest" description="Disordered" evidence="1">
    <location>
        <begin position="68"/>
        <end position="121"/>
    </location>
</feature>
<evidence type="ECO:0000313" key="2">
    <source>
        <dbReference type="EMBL" id="KAJ1099325.1"/>
    </source>
</evidence>
<protein>
    <submittedName>
        <fullName evidence="2">Uncharacterized protein</fullName>
    </submittedName>
</protein>
<name>A0AAV7M978_PLEWA</name>
<feature type="region of interest" description="Disordered" evidence="1">
    <location>
        <begin position="1"/>
        <end position="40"/>
    </location>
</feature>
<gene>
    <name evidence="2" type="ORF">NDU88_004427</name>
</gene>
<comment type="caution">
    <text evidence="2">The sequence shown here is derived from an EMBL/GenBank/DDBJ whole genome shotgun (WGS) entry which is preliminary data.</text>
</comment>
<proteinExistence type="predicted"/>
<evidence type="ECO:0000256" key="1">
    <source>
        <dbReference type="SAM" id="MobiDB-lite"/>
    </source>
</evidence>
<dbReference type="AlphaFoldDB" id="A0AAV7M978"/>
<evidence type="ECO:0000313" key="3">
    <source>
        <dbReference type="Proteomes" id="UP001066276"/>
    </source>
</evidence>
<feature type="compositionally biased region" description="Polar residues" evidence="1">
    <location>
        <begin position="1"/>
        <end position="13"/>
    </location>
</feature>
<accession>A0AAV7M978</accession>
<keyword evidence="3" id="KW-1185">Reference proteome</keyword>
<organism evidence="2 3">
    <name type="scientific">Pleurodeles waltl</name>
    <name type="common">Iberian ribbed newt</name>
    <dbReference type="NCBI Taxonomy" id="8319"/>
    <lineage>
        <taxon>Eukaryota</taxon>
        <taxon>Metazoa</taxon>
        <taxon>Chordata</taxon>
        <taxon>Craniata</taxon>
        <taxon>Vertebrata</taxon>
        <taxon>Euteleostomi</taxon>
        <taxon>Amphibia</taxon>
        <taxon>Batrachia</taxon>
        <taxon>Caudata</taxon>
        <taxon>Salamandroidea</taxon>
        <taxon>Salamandridae</taxon>
        <taxon>Pleurodelinae</taxon>
        <taxon>Pleurodeles</taxon>
    </lineage>
</organism>
<reference evidence="2" key="1">
    <citation type="journal article" date="2022" name="bioRxiv">
        <title>Sequencing and chromosome-scale assembly of the giantPleurodeles waltlgenome.</title>
        <authorList>
            <person name="Brown T."/>
            <person name="Elewa A."/>
            <person name="Iarovenko S."/>
            <person name="Subramanian E."/>
            <person name="Araus A.J."/>
            <person name="Petzold A."/>
            <person name="Susuki M."/>
            <person name="Suzuki K.-i.T."/>
            <person name="Hayashi T."/>
            <person name="Toyoda A."/>
            <person name="Oliveira C."/>
            <person name="Osipova E."/>
            <person name="Leigh N.D."/>
            <person name="Simon A."/>
            <person name="Yun M.H."/>
        </authorList>
    </citation>
    <scope>NUCLEOTIDE SEQUENCE</scope>
    <source>
        <strain evidence="2">20211129_DDA</strain>
        <tissue evidence="2">Liver</tissue>
    </source>
</reference>
<feature type="compositionally biased region" description="Basic and acidic residues" evidence="1">
    <location>
        <begin position="68"/>
        <end position="80"/>
    </location>
</feature>
<dbReference type="EMBL" id="JANPWB010000014">
    <property type="protein sequence ID" value="KAJ1099325.1"/>
    <property type="molecule type" value="Genomic_DNA"/>
</dbReference>
<dbReference type="Proteomes" id="UP001066276">
    <property type="component" value="Chromosome 10"/>
</dbReference>
<sequence length="148" mass="16204">MVFPKSTSASRSPQEAAAAAGVTPNARKGSERGLSGPCRARVLDRDGEGFPYLRPWAATTEEIAEPFDVLRPERKEEDRAAAWTEPDPPGDPLKTEADSARQRRGTRVGTRGRITQPSEGAGEQLHLWIALWVPLPRTAALPKRPQEN</sequence>